<dbReference type="Pfam" id="PF13392">
    <property type="entry name" value="HNH_3"/>
    <property type="match status" value="1"/>
</dbReference>
<gene>
    <name evidence="2" type="ORF">S420910_239</name>
</gene>
<protein>
    <submittedName>
        <fullName evidence="2">NUMOD4 motif family protein</fullName>
    </submittedName>
</protein>
<accession>A0A1D8KUV0</accession>
<dbReference type="InterPro" id="IPR003615">
    <property type="entry name" value="HNH_nuc"/>
</dbReference>
<reference evidence="2 3" key="1">
    <citation type="journal article" date="2016" name="Virology">
        <title>The genomic content and context of auxiliary metabolic genes in marine cyanomyoviruses.</title>
        <authorList>
            <person name="Crummett L.T."/>
            <person name="Puxty R.J."/>
            <person name="Weihe C."/>
            <person name="Marston M.F."/>
            <person name="Martiny J.B."/>
        </authorList>
    </citation>
    <scope>NUCLEOTIDE SEQUENCE [LARGE SCALE GENOMIC DNA]</scope>
    <source>
        <strain evidence="2">0910SB42</strain>
    </source>
</reference>
<dbReference type="InterPro" id="IPR044925">
    <property type="entry name" value="His-Me_finger_sf"/>
</dbReference>
<name>A0A1D8KUV0_9CAUD</name>
<evidence type="ECO:0000313" key="3">
    <source>
        <dbReference type="Proteomes" id="UP000226384"/>
    </source>
</evidence>
<dbReference type="SUPFAM" id="SSF54060">
    <property type="entry name" value="His-Me finger endonucleases"/>
    <property type="match status" value="1"/>
</dbReference>
<proteinExistence type="predicted"/>
<dbReference type="EMBL" id="KU686213">
    <property type="protein sequence ID" value="AOV62426.1"/>
    <property type="molecule type" value="Genomic_DNA"/>
</dbReference>
<dbReference type="Proteomes" id="UP000226384">
    <property type="component" value="Segment"/>
</dbReference>
<sequence length="119" mass="13894">MANYIGKPDGTVWRELKDGSLKEIKGYLNKGYRHFDKCLGKNKVRKCESFHRLIAEQLLPNPDNLPVVDHINRDKTDNRLENLRWATRSDNWYNFELSIEKCIETLERAGYTVVAPNTV</sequence>
<evidence type="ECO:0000259" key="1">
    <source>
        <dbReference type="Pfam" id="PF13392"/>
    </source>
</evidence>
<feature type="domain" description="HNH nuclease" evidence="1">
    <location>
        <begin position="50"/>
        <end position="91"/>
    </location>
</feature>
<dbReference type="Gene3D" id="3.90.75.20">
    <property type="match status" value="1"/>
</dbReference>
<organism evidence="2 3">
    <name type="scientific">Synechococcus phage S-CAM7</name>
    <dbReference type="NCBI Taxonomy" id="1883368"/>
    <lineage>
        <taxon>Viruses</taxon>
        <taxon>Duplodnaviria</taxon>
        <taxon>Heunggongvirae</taxon>
        <taxon>Uroviricota</taxon>
        <taxon>Caudoviricetes</taxon>
        <taxon>Pantevenvirales</taxon>
        <taxon>Kyanoviridae</taxon>
        <taxon>Mazuvirus</taxon>
        <taxon>Mazuvirus scam7</taxon>
    </lineage>
</organism>
<evidence type="ECO:0000313" key="2">
    <source>
        <dbReference type="EMBL" id="AOV62426.1"/>
    </source>
</evidence>